<dbReference type="PANTHER" id="PTHR30329">
    <property type="entry name" value="STATOR ELEMENT OF FLAGELLAR MOTOR COMPLEX"/>
    <property type="match status" value="1"/>
</dbReference>
<evidence type="ECO:0000256" key="1">
    <source>
        <dbReference type="ARBA" id="ARBA00004442"/>
    </source>
</evidence>
<keyword evidence="5" id="KW-0732">Signal</keyword>
<dbReference type="InterPro" id="IPR036737">
    <property type="entry name" value="OmpA-like_sf"/>
</dbReference>
<evidence type="ECO:0000259" key="6">
    <source>
        <dbReference type="PROSITE" id="PS51123"/>
    </source>
</evidence>
<dbReference type="Proteomes" id="UP001330434">
    <property type="component" value="Chromosome"/>
</dbReference>
<name>A0ABZ2C481_9PROT</name>
<evidence type="ECO:0000256" key="3">
    <source>
        <dbReference type="ARBA" id="ARBA00023237"/>
    </source>
</evidence>
<keyword evidence="7" id="KW-0449">Lipoprotein</keyword>
<gene>
    <name evidence="7" type="ORF">Bealeia1_00659</name>
</gene>
<dbReference type="PRINTS" id="PR01021">
    <property type="entry name" value="OMPADOMAIN"/>
</dbReference>
<dbReference type="InterPro" id="IPR050330">
    <property type="entry name" value="Bact_OuterMem_StrucFunc"/>
</dbReference>
<evidence type="ECO:0000256" key="2">
    <source>
        <dbReference type="ARBA" id="ARBA00023136"/>
    </source>
</evidence>
<protein>
    <submittedName>
        <fullName evidence="7">Peptidoglycan-associated lipoprotein Pal</fullName>
    </submittedName>
</protein>
<dbReference type="CDD" id="cd07185">
    <property type="entry name" value="OmpA_C-like"/>
    <property type="match status" value="1"/>
</dbReference>
<reference evidence="7 8" key="1">
    <citation type="journal article" date="2024" name="Environ. Microbiol.">
        <title>Novel evolutionary insights on the interactions of the Holosporales (Alphaproteobacteria) with eukaryotic hosts from comparative genomics.</title>
        <authorList>
            <person name="Giovannini M."/>
            <person name="Petroni G."/>
            <person name="Castelli M."/>
        </authorList>
    </citation>
    <scope>NUCLEOTIDE SEQUENCE [LARGE SCALE GENOMIC DNA]</scope>
    <source>
        <strain evidence="7 8">US_Bl 15I1</strain>
    </source>
</reference>
<keyword evidence="3" id="KW-0998">Cell outer membrane</keyword>
<dbReference type="Gene3D" id="3.30.1330.60">
    <property type="entry name" value="OmpA-like domain"/>
    <property type="match status" value="1"/>
</dbReference>
<dbReference type="PROSITE" id="PS51123">
    <property type="entry name" value="OMPA_2"/>
    <property type="match status" value="1"/>
</dbReference>
<feature type="signal peptide" evidence="5">
    <location>
        <begin position="1"/>
        <end position="16"/>
    </location>
</feature>
<evidence type="ECO:0000313" key="7">
    <source>
        <dbReference type="EMBL" id="WVX66481.1"/>
    </source>
</evidence>
<dbReference type="PANTHER" id="PTHR30329:SF21">
    <property type="entry name" value="LIPOPROTEIN YIAD-RELATED"/>
    <property type="match status" value="1"/>
</dbReference>
<dbReference type="Pfam" id="PF00691">
    <property type="entry name" value="OmpA"/>
    <property type="match status" value="1"/>
</dbReference>
<dbReference type="InterPro" id="IPR006664">
    <property type="entry name" value="OMP_bac"/>
</dbReference>
<evidence type="ECO:0000256" key="5">
    <source>
        <dbReference type="SAM" id="SignalP"/>
    </source>
</evidence>
<sequence>MKLKVISLLAAAAALAACESSSDECLDVAGQGGAAGAHAVMGAATPGSVADFVENVGDRVFFAFDKSAVEAEGMATIERQAGWLKQYGQYTVTIQGHCDSRGTVEYNIALGERRAEAAKRQLVSHGVADARVKVISYGKNRQVVPEDGSEWAYQQNRVAITVLD</sequence>
<feature type="chain" id="PRO_5046724272" evidence="5">
    <location>
        <begin position="17"/>
        <end position="164"/>
    </location>
</feature>
<evidence type="ECO:0000256" key="4">
    <source>
        <dbReference type="PROSITE-ProRule" id="PRU00473"/>
    </source>
</evidence>
<dbReference type="RefSeq" id="WP_414437820.1">
    <property type="nucleotide sequence ID" value="NZ_CP133270.1"/>
</dbReference>
<feature type="domain" description="OmpA-like" evidence="6">
    <location>
        <begin position="49"/>
        <end position="164"/>
    </location>
</feature>
<proteinExistence type="predicted"/>
<keyword evidence="2 4" id="KW-0472">Membrane</keyword>
<accession>A0ABZ2C481</accession>
<keyword evidence="8" id="KW-1185">Reference proteome</keyword>
<dbReference type="SUPFAM" id="SSF103088">
    <property type="entry name" value="OmpA-like"/>
    <property type="match status" value="1"/>
</dbReference>
<dbReference type="InterPro" id="IPR006665">
    <property type="entry name" value="OmpA-like"/>
</dbReference>
<evidence type="ECO:0000313" key="8">
    <source>
        <dbReference type="Proteomes" id="UP001330434"/>
    </source>
</evidence>
<comment type="subcellular location">
    <subcellularLocation>
        <location evidence="1">Cell outer membrane</location>
    </subcellularLocation>
</comment>
<dbReference type="PROSITE" id="PS51257">
    <property type="entry name" value="PROKAR_LIPOPROTEIN"/>
    <property type="match status" value="1"/>
</dbReference>
<organism evidence="7 8">
    <name type="scientific">Candidatus Bealeia paramacronuclearis</name>
    <dbReference type="NCBI Taxonomy" id="1921001"/>
    <lineage>
        <taxon>Bacteria</taxon>
        <taxon>Pseudomonadati</taxon>
        <taxon>Pseudomonadota</taxon>
        <taxon>Alphaproteobacteria</taxon>
        <taxon>Holosporales</taxon>
        <taxon>Holosporaceae</taxon>
        <taxon>Candidatus Bealeia</taxon>
    </lineage>
</organism>
<dbReference type="EMBL" id="CP133270">
    <property type="protein sequence ID" value="WVX66481.1"/>
    <property type="molecule type" value="Genomic_DNA"/>
</dbReference>